<comment type="caution">
    <text evidence="1">The sequence shown here is derived from an EMBL/GenBank/DDBJ whole genome shotgun (WGS) entry which is preliminary data.</text>
</comment>
<protein>
    <submittedName>
        <fullName evidence="1">Uncharacterized protein</fullName>
    </submittedName>
</protein>
<evidence type="ECO:0000313" key="1">
    <source>
        <dbReference type="EMBL" id="CAG5088284.1"/>
    </source>
</evidence>
<dbReference type="Proteomes" id="UP000681526">
    <property type="component" value="Unassembled WGS sequence"/>
</dbReference>
<name>A0ABN7S442_THEXY</name>
<evidence type="ECO:0000313" key="2">
    <source>
        <dbReference type="Proteomes" id="UP000681526"/>
    </source>
</evidence>
<dbReference type="RefSeq" id="WP_213484767.1">
    <property type="nucleotide sequence ID" value="NZ_CAJRAY010000056.1"/>
</dbReference>
<organism evidence="1 2">
    <name type="scientific">Thermobacillus xylanilyticus</name>
    <dbReference type="NCBI Taxonomy" id="76633"/>
    <lineage>
        <taxon>Bacteria</taxon>
        <taxon>Bacillati</taxon>
        <taxon>Bacillota</taxon>
        <taxon>Bacilli</taxon>
        <taxon>Bacillales</taxon>
        <taxon>Paenibacillaceae</taxon>
        <taxon>Thermobacillus</taxon>
    </lineage>
</organism>
<proteinExistence type="predicted"/>
<accession>A0ABN7S442</accession>
<dbReference type="EMBL" id="CAJRAY010000056">
    <property type="protein sequence ID" value="CAG5088284.1"/>
    <property type="molecule type" value="Genomic_DNA"/>
</dbReference>
<reference evidence="1 2" key="1">
    <citation type="submission" date="2021-04" db="EMBL/GenBank/DDBJ databases">
        <authorList>
            <person name="Rakotoarivonina H."/>
        </authorList>
    </citation>
    <scope>NUCLEOTIDE SEQUENCE [LARGE SCALE GENOMIC DNA]</scope>
    <source>
        <strain evidence="1 2">XE</strain>
    </source>
</reference>
<sequence>MIKKVQIYKRDKYNMLTVEIQGKSLVVREISDAWGEECHTFLSRPEMLAWAESRFQADRLEGGEAEREAILEKFRSI</sequence>
<keyword evidence="2" id="KW-1185">Reference proteome</keyword>
<gene>
    <name evidence="1" type="primary">txxe 2308</name>
    <name evidence="1" type="ORF">TXXE_11750</name>
</gene>